<dbReference type="EMBL" id="VXPY01000043">
    <property type="protein sequence ID" value="MYD90045.1"/>
    <property type="molecule type" value="Genomic_DNA"/>
</dbReference>
<dbReference type="PANTHER" id="PTHR37326:SF1">
    <property type="entry name" value="BLL3975 PROTEIN"/>
    <property type="match status" value="1"/>
</dbReference>
<accession>A0A6B1DTB9</accession>
<evidence type="ECO:0000256" key="4">
    <source>
        <dbReference type="ARBA" id="ARBA00022833"/>
    </source>
</evidence>
<keyword evidence="3" id="KW-0378">Hydrolase</keyword>
<dbReference type="Pfam" id="PF24827">
    <property type="entry name" value="AstE_AspA_cat"/>
    <property type="match status" value="1"/>
</dbReference>
<dbReference type="InterPro" id="IPR043795">
    <property type="entry name" value="N-alpha-Ac-DABA-like"/>
</dbReference>
<evidence type="ECO:0000256" key="1">
    <source>
        <dbReference type="ARBA" id="ARBA00001947"/>
    </source>
</evidence>
<proteinExistence type="predicted"/>
<sequence>MTSNPEFELADLVPQSKGFAQITVGPRPGGGSWQLPILYATSEVRSPILVVTAGVHGNEMEGIQAIPHVYQQLNPHHMRGTIIMVPVSNVPAFETHTRNSPVDGRNLARVFPGSTTGTLTERIADVMYQQLIRHADFYIDLHSGGPQSDIPTLVGYIHEDTPAGQQSLEGAKAFGTSVIWGHPPPVPPGRTISVAHAAGIPCLYTETPGGGRAGREAITAYAQGILNIMSMLQMRPVPCPVKQPAHHLWGDGNLDYLIAAQSAGLFESETELLADVQAGQRLGCVRDVYGREQSEVVSPRDGVLLLLRHTPTVMVGEGLAFVTGRVAAA</sequence>
<organism evidence="6">
    <name type="scientific">Caldilineaceae bacterium SB0662_bin_9</name>
    <dbReference type="NCBI Taxonomy" id="2605258"/>
    <lineage>
        <taxon>Bacteria</taxon>
        <taxon>Bacillati</taxon>
        <taxon>Chloroflexota</taxon>
        <taxon>Caldilineae</taxon>
        <taxon>Caldilineales</taxon>
        <taxon>Caldilineaceae</taxon>
    </lineage>
</organism>
<dbReference type="GO" id="GO:0016811">
    <property type="term" value="F:hydrolase activity, acting on carbon-nitrogen (but not peptide) bonds, in linear amides"/>
    <property type="evidence" value="ECO:0007669"/>
    <property type="project" value="InterPro"/>
</dbReference>
<comment type="cofactor">
    <cofactor evidence="1">
        <name>Zn(2+)</name>
        <dbReference type="ChEBI" id="CHEBI:29105"/>
    </cofactor>
</comment>
<dbReference type="PIRSF" id="PIRSF039012">
    <property type="entry name" value="ASP"/>
    <property type="match status" value="1"/>
</dbReference>
<dbReference type="GO" id="GO:0016788">
    <property type="term" value="F:hydrolase activity, acting on ester bonds"/>
    <property type="evidence" value="ECO:0007669"/>
    <property type="project" value="InterPro"/>
</dbReference>
<evidence type="ECO:0000256" key="2">
    <source>
        <dbReference type="ARBA" id="ARBA00022723"/>
    </source>
</evidence>
<feature type="domain" description="Succinylglutamate desuccinylase/Aspartoacylase catalytic" evidence="5">
    <location>
        <begin position="48"/>
        <end position="231"/>
    </location>
</feature>
<dbReference type="CDD" id="cd06230">
    <property type="entry name" value="M14_ASTE_ASPA_like"/>
    <property type="match status" value="1"/>
</dbReference>
<evidence type="ECO:0000256" key="3">
    <source>
        <dbReference type="ARBA" id="ARBA00022801"/>
    </source>
</evidence>
<evidence type="ECO:0000259" key="5">
    <source>
        <dbReference type="Pfam" id="PF24827"/>
    </source>
</evidence>
<dbReference type="InterPro" id="IPR053138">
    <property type="entry name" value="N-alpha-Ac-DABA_deacetylase"/>
</dbReference>
<dbReference type="PANTHER" id="PTHR37326">
    <property type="entry name" value="BLL3975 PROTEIN"/>
    <property type="match status" value="1"/>
</dbReference>
<reference evidence="6" key="1">
    <citation type="submission" date="2019-09" db="EMBL/GenBank/DDBJ databases">
        <title>Characterisation of the sponge microbiome using genome-centric metagenomics.</title>
        <authorList>
            <person name="Engelberts J.P."/>
            <person name="Robbins S.J."/>
            <person name="De Goeij J.M."/>
            <person name="Aranda M."/>
            <person name="Bell S.C."/>
            <person name="Webster N.S."/>
        </authorList>
    </citation>
    <scope>NUCLEOTIDE SEQUENCE</scope>
    <source>
        <strain evidence="6">SB0662_bin_9</strain>
    </source>
</reference>
<comment type="caution">
    <text evidence="6">The sequence shown here is derived from an EMBL/GenBank/DDBJ whole genome shotgun (WGS) entry which is preliminary data.</text>
</comment>
<name>A0A6B1DTB9_9CHLR</name>
<keyword evidence="2" id="KW-0479">Metal-binding</keyword>
<gene>
    <name evidence="6" type="ORF">F4Y08_06865</name>
</gene>
<dbReference type="GO" id="GO:0046872">
    <property type="term" value="F:metal ion binding"/>
    <property type="evidence" value="ECO:0007669"/>
    <property type="project" value="UniProtKB-KW"/>
</dbReference>
<dbReference type="InterPro" id="IPR055438">
    <property type="entry name" value="AstE_AspA_cat"/>
</dbReference>
<protein>
    <recommendedName>
        <fullName evidence="5">Succinylglutamate desuccinylase/Aspartoacylase catalytic domain-containing protein</fullName>
    </recommendedName>
</protein>
<evidence type="ECO:0000313" key="6">
    <source>
        <dbReference type="EMBL" id="MYD90045.1"/>
    </source>
</evidence>
<dbReference type="SUPFAM" id="SSF53187">
    <property type="entry name" value="Zn-dependent exopeptidases"/>
    <property type="match status" value="1"/>
</dbReference>
<keyword evidence="4" id="KW-0862">Zinc</keyword>
<dbReference type="Gene3D" id="3.40.630.10">
    <property type="entry name" value="Zn peptidases"/>
    <property type="match status" value="1"/>
</dbReference>
<dbReference type="AlphaFoldDB" id="A0A6B1DTB9"/>